<dbReference type="SMART" id="SM00897">
    <property type="entry name" value="FIST"/>
    <property type="match status" value="1"/>
</dbReference>
<gene>
    <name evidence="3" type="ORF">H8R02_29190</name>
</gene>
<accession>A0A923MGJ7</accession>
<evidence type="ECO:0000313" key="4">
    <source>
        <dbReference type="Proteomes" id="UP000596827"/>
    </source>
</evidence>
<dbReference type="InterPro" id="IPR019494">
    <property type="entry name" value="FIST_C"/>
</dbReference>
<feature type="domain" description="FIST C-domain" evidence="2">
    <location>
        <begin position="232"/>
        <end position="369"/>
    </location>
</feature>
<name>A0A923MGJ7_9BURK</name>
<dbReference type="AlphaFoldDB" id="A0A923MGJ7"/>
<evidence type="ECO:0000259" key="1">
    <source>
        <dbReference type="SMART" id="SM00897"/>
    </source>
</evidence>
<evidence type="ECO:0000259" key="2">
    <source>
        <dbReference type="SMART" id="SM01204"/>
    </source>
</evidence>
<dbReference type="SMART" id="SM01204">
    <property type="entry name" value="FIST_C"/>
    <property type="match status" value="1"/>
</dbReference>
<dbReference type="Pfam" id="PF08495">
    <property type="entry name" value="FIST"/>
    <property type="match status" value="1"/>
</dbReference>
<comment type="caution">
    <text evidence="3">The sequence shown here is derived from an EMBL/GenBank/DDBJ whole genome shotgun (WGS) entry which is preliminary data.</text>
</comment>
<dbReference type="Proteomes" id="UP000596827">
    <property type="component" value="Unassembled WGS sequence"/>
</dbReference>
<dbReference type="InterPro" id="IPR013702">
    <property type="entry name" value="FIST_domain_N"/>
</dbReference>
<reference evidence="3" key="1">
    <citation type="submission" date="2020-08" db="EMBL/GenBank/DDBJ databases">
        <title>Ramlibacter sp. GTP1 16S ribosomal RNA gene genome sequencing and assembly.</title>
        <authorList>
            <person name="Kang M."/>
        </authorList>
    </citation>
    <scope>NUCLEOTIDE SEQUENCE</scope>
    <source>
        <strain evidence="3">GTP1</strain>
    </source>
</reference>
<protein>
    <submittedName>
        <fullName evidence="3">FIST C-terminal domain-containing protein</fullName>
    </submittedName>
</protein>
<sequence length="388" mass="40211">MTQTTIALTQASDSAAAGNELGRSLRDAFGGSAPDAVVVFASARHDYDVLLAALAESAGTQCIAGSSSAGEFTDQGRGEGQVSALGIRSRDMQFAVGLGQGVSSNPVEAARQVTEAFRGISKSPLPYRSALVMTDALAGHTDALVEDLTLRTGGEYRFFGGGAGDDGRFQTTHVFVGTKSYTNAVCALEILSAKPLGIGVAHGWEPASEPMRVTEANGTQLLGLNGAPALEAIEAYARQSNQGFDAADPLPFFLHNVIGIRSPEGFRLRVPLAIGENGSIACAAAIPEGSVVHIMKANAQSAIQAARQATESALHALAGHKPAAAFVFDCVATRLRLGRAFEDELQACADLLKPAGFVGCNTYGQIARAEGQFSGFHNCTAVVCVLPE</sequence>
<organism evidence="3 4">
    <name type="scientific">Ramlibacter albus</name>
    <dbReference type="NCBI Taxonomy" id="2079448"/>
    <lineage>
        <taxon>Bacteria</taxon>
        <taxon>Pseudomonadati</taxon>
        <taxon>Pseudomonadota</taxon>
        <taxon>Betaproteobacteria</taxon>
        <taxon>Burkholderiales</taxon>
        <taxon>Comamonadaceae</taxon>
        <taxon>Ramlibacter</taxon>
    </lineage>
</organism>
<dbReference type="EMBL" id="JACORU010000019">
    <property type="protein sequence ID" value="MBC5768572.1"/>
    <property type="molecule type" value="Genomic_DNA"/>
</dbReference>
<dbReference type="PANTHER" id="PTHR40252">
    <property type="entry name" value="BLR0328 PROTEIN"/>
    <property type="match status" value="1"/>
</dbReference>
<feature type="domain" description="FIST" evidence="1">
    <location>
        <begin position="33"/>
        <end position="228"/>
    </location>
</feature>
<dbReference type="RefSeq" id="WP_187085425.1">
    <property type="nucleotide sequence ID" value="NZ_JACORU010000019.1"/>
</dbReference>
<evidence type="ECO:0000313" key="3">
    <source>
        <dbReference type="EMBL" id="MBC5768572.1"/>
    </source>
</evidence>
<proteinExistence type="predicted"/>
<dbReference type="PANTHER" id="PTHR40252:SF2">
    <property type="entry name" value="BLR0328 PROTEIN"/>
    <property type="match status" value="1"/>
</dbReference>
<dbReference type="Pfam" id="PF10442">
    <property type="entry name" value="FIST_C"/>
    <property type="match status" value="1"/>
</dbReference>
<keyword evidence="4" id="KW-1185">Reference proteome</keyword>